<feature type="transmembrane region" description="Helical" evidence="1">
    <location>
        <begin position="101"/>
        <end position="123"/>
    </location>
</feature>
<feature type="transmembrane region" description="Helical" evidence="1">
    <location>
        <begin position="183"/>
        <end position="201"/>
    </location>
</feature>
<accession>A0A0W1JGW1</accession>
<dbReference type="OrthoDB" id="4966203at2"/>
<comment type="caution">
    <text evidence="2">The sequence shown here is derived from an EMBL/GenBank/DDBJ whole genome shotgun (WGS) entry which is preliminary data.</text>
</comment>
<dbReference type="AlphaFoldDB" id="A0A0W1JGW1"/>
<feature type="transmembrane region" description="Helical" evidence="1">
    <location>
        <begin position="44"/>
        <end position="64"/>
    </location>
</feature>
<feature type="transmembrane region" description="Helical" evidence="1">
    <location>
        <begin position="135"/>
        <end position="156"/>
    </location>
</feature>
<dbReference type="Proteomes" id="UP000054623">
    <property type="component" value="Unassembled WGS sequence"/>
</dbReference>
<reference evidence="2 3" key="1">
    <citation type="submission" date="2015-12" db="EMBL/GenBank/DDBJ databases">
        <title>Draft Genome Sequence of Desulfitobacterium hafniense Strain DH, a Sulfate-reducing Bacterium Isolated from Paddy Soils.</title>
        <authorList>
            <person name="Bao P."/>
            <person name="Zhang X."/>
            <person name="Li G."/>
        </authorList>
    </citation>
    <scope>NUCLEOTIDE SEQUENCE [LARGE SCALE GENOMIC DNA]</scope>
    <source>
        <strain evidence="2 3">DH</strain>
    </source>
</reference>
<evidence type="ECO:0000313" key="2">
    <source>
        <dbReference type="EMBL" id="KTE90977.1"/>
    </source>
</evidence>
<gene>
    <name evidence="2" type="ORF">AT727_05095</name>
</gene>
<dbReference type="RefSeq" id="WP_011459751.1">
    <property type="nucleotide sequence ID" value="NZ_LOCK01000028.1"/>
</dbReference>
<evidence type="ECO:0000313" key="3">
    <source>
        <dbReference type="Proteomes" id="UP000054623"/>
    </source>
</evidence>
<keyword evidence="1" id="KW-1133">Transmembrane helix</keyword>
<proteinExistence type="predicted"/>
<sequence>MGLQKRRSRLNKAGKFTVGIALIFEIILLVHGLTALWQKQWPDLGLSALAMATILVPWLLHYLANRVHLKLPPGFVMAGVVFIFLAQYLGEIRKFYQTFWWWDIFLHGLFGVLAVLFALYMLQSNLKKQGQLSKARFTLFLALLSLCFAMACSAAWELFEYMGDIVLPVKMVKGGLEDTMSDLFSGSLTALLTAAGYYFLWRFMHRDKTRI</sequence>
<protein>
    <recommendedName>
        <fullName evidence="4">Membrane-spanning protein</fullName>
    </recommendedName>
</protein>
<feature type="transmembrane region" description="Helical" evidence="1">
    <location>
        <begin position="71"/>
        <end position="89"/>
    </location>
</feature>
<keyword evidence="1" id="KW-0472">Membrane</keyword>
<dbReference type="EMBL" id="LOCK01000028">
    <property type="protein sequence ID" value="KTE90977.1"/>
    <property type="molecule type" value="Genomic_DNA"/>
</dbReference>
<name>A0A0W1JGW1_DESHA</name>
<dbReference type="Pfam" id="PF09997">
    <property type="entry name" value="DUF2238"/>
    <property type="match status" value="1"/>
</dbReference>
<organism evidence="2 3">
    <name type="scientific">Desulfitobacterium hafniense</name>
    <name type="common">Desulfitobacterium frappieri</name>
    <dbReference type="NCBI Taxonomy" id="49338"/>
    <lineage>
        <taxon>Bacteria</taxon>
        <taxon>Bacillati</taxon>
        <taxon>Bacillota</taxon>
        <taxon>Clostridia</taxon>
        <taxon>Eubacteriales</taxon>
        <taxon>Desulfitobacteriaceae</taxon>
        <taxon>Desulfitobacterium</taxon>
    </lineage>
</organism>
<feature type="transmembrane region" description="Helical" evidence="1">
    <location>
        <begin position="16"/>
        <end position="38"/>
    </location>
</feature>
<evidence type="ECO:0000256" key="1">
    <source>
        <dbReference type="SAM" id="Phobius"/>
    </source>
</evidence>
<keyword evidence="1" id="KW-0812">Transmembrane</keyword>
<evidence type="ECO:0008006" key="4">
    <source>
        <dbReference type="Google" id="ProtNLM"/>
    </source>
</evidence>
<dbReference type="InterPro" id="IPR014509">
    <property type="entry name" value="YjdF-like"/>
</dbReference>